<dbReference type="EMBL" id="LBXR01000016">
    <property type="protein sequence ID" value="KKR34408.1"/>
    <property type="molecule type" value="Genomic_DNA"/>
</dbReference>
<dbReference type="InterPro" id="IPR001357">
    <property type="entry name" value="BRCT_dom"/>
</dbReference>
<dbReference type="GO" id="GO:0016874">
    <property type="term" value="F:ligase activity"/>
    <property type="evidence" value="ECO:0007669"/>
    <property type="project" value="UniProtKB-KW"/>
</dbReference>
<dbReference type="PATRIC" id="fig|1619037.3.peg.337"/>
<organism evidence="2 3">
    <name type="scientific">Candidatus Magasanikbacteria bacterium GW2011_GWA2_40_10</name>
    <dbReference type="NCBI Taxonomy" id="1619037"/>
    <lineage>
        <taxon>Bacteria</taxon>
        <taxon>Candidatus Magasanikiibacteriota</taxon>
    </lineage>
</organism>
<dbReference type="STRING" id="1619037.UT67_C0016G0015"/>
<evidence type="ECO:0000313" key="3">
    <source>
        <dbReference type="Proteomes" id="UP000034855"/>
    </source>
</evidence>
<evidence type="ECO:0000259" key="1">
    <source>
        <dbReference type="PROSITE" id="PS50172"/>
    </source>
</evidence>
<dbReference type="Gene3D" id="3.40.50.10190">
    <property type="entry name" value="BRCT domain"/>
    <property type="match status" value="1"/>
</dbReference>
<keyword evidence="2" id="KW-0436">Ligase</keyword>
<protein>
    <submittedName>
        <fullName evidence="2">Ligase protein</fullName>
    </submittedName>
</protein>
<name>A0A0G0Q2Q0_9BACT</name>
<dbReference type="AlphaFoldDB" id="A0A0G0Q2Q0"/>
<evidence type="ECO:0000313" key="2">
    <source>
        <dbReference type="EMBL" id="KKR34408.1"/>
    </source>
</evidence>
<gene>
    <name evidence="2" type="ORF">UT67_C0016G0015</name>
</gene>
<dbReference type="CDD" id="cd17748">
    <property type="entry name" value="BRCT_DNA_ligase_like"/>
    <property type="match status" value="1"/>
</dbReference>
<proteinExistence type="predicted"/>
<reference evidence="2 3" key="1">
    <citation type="journal article" date="2015" name="Nature">
        <title>rRNA introns, odd ribosomes, and small enigmatic genomes across a large radiation of phyla.</title>
        <authorList>
            <person name="Brown C.T."/>
            <person name="Hug L.A."/>
            <person name="Thomas B.C."/>
            <person name="Sharon I."/>
            <person name="Castelle C.J."/>
            <person name="Singh A."/>
            <person name="Wilkins M.J."/>
            <person name="Williams K.H."/>
            <person name="Banfield J.F."/>
        </authorList>
    </citation>
    <scope>NUCLEOTIDE SEQUENCE [LARGE SCALE GENOMIC DNA]</scope>
</reference>
<dbReference type="PROSITE" id="PS50172">
    <property type="entry name" value="BRCT"/>
    <property type="match status" value="1"/>
</dbReference>
<dbReference type="SUPFAM" id="SSF52113">
    <property type="entry name" value="BRCT domain"/>
    <property type="match status" value="1"/>
</dbReference>
<dbReference type="Proteomes" id="UP000034855">
    <property type="component" value="Unassembled WGS sequence"/>
</dbReference>
<dbReference type="InterPro" id="IPR036420">
    <property type="entry name" value="BRCT_dom_sf"/>
</dbReference>
<accession>A0A0G0Q2Q0</accession>
<feature type="domain" description="BRCT" evidence="1">
    <location>
        <begin position="1"/>
        <end position="60"/>
    </location>
</feature>
<sequence>MTRDEAKEKIRQLDGEINESVSKNTTAVIAGENPGSKLEKAVKLGVKVLTEGEFLRIINV</sequence>
<dbReference type="Pfam" id="PF00533">
    <property type="entry name" value="BRCT"/>
    <property type="match status" value="1"/>
</dbReference>
<comment type="caution">
    <text evidence="2">The sequence shown here is derived from an EMBL/GenBank/DDBJ whole genome shotgun (WGS) entry which is preliminary data.</text>
</comment>